<reference evidence="2 3" key="1">
    <citation type="submission" date="2021-02" db="EMBL/GenBank/DDBJ databases">
        <title>Paracoccus methylovroum sp.nov., a new methanol and methylamine utilizing methylotrophic denitrifer.</title>
        <authorList>
            <person name="Timsy T."/>
            <person name="Behrendt U."/>
            <person name="Ulrich A."/>
            <person name="Spanner T."/>
            <person name="Foesel B.U."/>
            <person name="Horn M.A."/>
            <person name="Kolb S."/>
        </authorList>
    </citation>
    <scope>NUCLEOTIDE SEQUENCE [LARGE SCALE GENOMIC DNA]</scope>
    <source>
        <strain evidence="2 3">H4-D09</strain>
    </source>
</reference>
<proteinExistence type="predicted"/>
<feature type="domain" description="GSCFA" evidence="1">
    <location>
        <begin position="41"/>
        <end position="311"/>
    </location>
</feature>
<dbReference type="InterPro" id="IPR014982">
    <property type="entry name" value="GSCFA"/>
</dbReference>
<evidence type="ECO:0000313" key="3">
    <source>
        <dbReference type="Proteomes" id="UP000663629"/>
    </source>
</evidence>
<protein>
    <submittedName>
        <fullName evidence="2">GSCFA domain-containing protein</fullName>
    </submittedName>
</protein>
<dbReference type="RefSeq" id="WP_205294954.1">
    <property type="nucleotide sequence ID" value="NZ_CP070368.1"/>
</dbReference>
<dbReference type="Pfam" id="PF08885">
    <property type="entry name" value="GSCFA"/>
    <property type="match status" value="1"/>
</dbReference>
<evidence type="ECO:0000313" key="2">
    <source>
        <dbReference type="EMBL" id="QRZ13974.1"/>
    </source>
</evidence>
<dbReference type="Proteomes" id="UP000663629">
    <property type="component" value="Chromosome 1"/>
</dbReference>
<sequence>MTHPYEGRPNRFYWRTAVADPGGFGLTDLWRPKFKLTKSTKFITAGSCFAQHISRRLVERGYTWLDAEPGPDYSAPESKRRFNYGIFSFRTGNIYTAHMLLQWVRFAFGSDAPSLQPLEKDGRYYDPYRQQIEPDGFVSVEELMASREAALAALRLAFTEADVLLFTFGLTEAWIDRATGHEYSSCPGVVAGHYDPASTYMINHPLGQIARDFRDALRIVNENRSINLRVITTVSPVPLTATASNNHVLTATTYSKSVLRAVAGQLTESSPSIDYFPSYEVVTAPVSRGIHYEGNYRNVTAGGVDAVLQHFFCAIEGETGARHVRSGSSQTPAGEPETDPDVICDEVILDAFARR</sequence>
<evidence type="ECO:0000259" key="1">
    <source>
        <dbReference type="Pfam" id="PF08885"/>
    </source>
</evidence>
<organism evidence="2 3">
    <name type="scientific">Paracoccus methylovorus</name>
    <dbReference type="NCBI Taxonomy" id="2812658"/>
    <lineage>
        <taxon>Bacteria</taxon>
        <taxon>Pseudomonadati</taxon>
        <taxon>Pseudomonadota</taxon>
        <taxon>Alphaproteobacteria</taxon>
        <taxon>Rhodobacterales</taxon>
        <taxon>Paracoccaceae</taxon>
        <taxon>Paracoccus</taxon>
    </lineage>
</organism>
<accession>A0ABX7JLX8</accession>
<dbReference type="EMBL" id="CP070368">
    <property type="protein sequence ID" value="QRZ13974.1"/>
    <property type="molecule type" value="Genomic_DNA"/>
</dbReference>
<gene>
    <name evidence="2" type="ORF">JWJ88_04745</name>
</gene>
<keyword evidence="3" id="KW-1185">Reference proteome</keyword>
<name>A0ABX7JLX8_9RHOB</name>